<feature type="transmembrane region" description="Helical" evidence="7">
    <location>
        <begin position="259"/>
        <end position="278"/>
    </location>
</feature>
<comment type="caution">
    <text evidence="8">The sequence shown here is derived from an EMBL/GenBank/DDBJ whole genome shotgun (WGS) entry which is preliminary data.</text>
</comment>
<feature type="transmembrane region" description="Helical" evidence="7">
    <location>
        <begin position="70"/>
        <end position="94"/>
    </location>
</feature>
<dbReference type="Pfam" id="PF01733">
    <property type="entry name" value="Nucleoside_tran"/>
    <property type="match status" value="1"/>
</dbReference>
<keyword evidence="6 7" id="KW-0472">Membrane</keyword>
<comment type="subcellular location">
    <subcellularLocation>
        <location evidence="1">Membrane</location>
        <topology evidence="1">Multi-pass membrane protein</topology>
    </subcellularLocation>
</comment>
<comment type="similarity">
    <text evidence="2">Belongs to the SLC29A/ENT transporter (TC 2.A.57) family.</text>
</comment>
<dbReference type="PANTHER" id="PTHR10332">
    <property type="entry name" value="EQUILIBRATIVE NUCLEOSIDE TRANSPORTER"/>
    <property type="match status" value="1"/>
</dbReference>
<evidence type="ECO:0000256" key="2">
    <source>
        <dbReference type="ARBA" id="ARBA00007965"/>
    </source>
</evidence>
<dbReference type="GO" id="GO:0022857">
    <property type="term" value="F:transmembrane transporter activity"/>
    <property type="evidence" value="ECO:0007669"/>
    <property type="project" value="UniProtKB-ARBA"/>
</dbReference>
<feature type="transmembrane region" description="Helical" evidence="7">
    <location>
        <begin position="167"/>
        <end position="190"/>
    </location>
</feature>
<evidence type="ECO:0000256" key="4">
    <source>
        <dbReference type="ARBA" id="ARBA00022692"/>
    </source>
</evidence>
<evidence type="ECO:0000256" key="6">
    <source>
        <dbReference type="ARBA" id="ARBA00023136"/>
    </source>
</evidence>
<evidence type="ECO:0000313" key="8">
    <source>
        <dbReference type="EMBL" id="KAL1509598.1"/>
    </source>
</evidence>
<dbReference type="Proteomes" id="UP001566132">
    <property type="component" value="Unassembled WGS sequence"/>
</dbReference>
<feature type="transmembrane region" description="Helical" evidence="7">
    <location>
        <begin position="202"/>
        <end position="221"/>
    </location>
</feature>
<dbReference type="EMBL" id="JBDJPC010000003">
    <property type="protein sequence ID" value="KAL1509598.1"/>
    <property type="molecule type" value="Genomic_DNA"/>
</dbReference>
<feature type="transmembrane region" description="Helical" evidence="7">
    <location>
        <begin position="101"/>
        <end position="121"/>
    </location>
</feature>
<dbReference type="InterPro" id="IPR002259">
    <property type="entry name" value="Eqnu_transpt"/>
</dbReference>
<proteinExistence type="inferred from homology"/>
<organism evidence="8 9">
    <name type="scientific">Hypothenemus hampei</name>
    <name type="common">Coffee berry borer</name>
    <dbReference type="NCBI Taxonomy" id="57062"/>
    <lineage>
        <taxon>Eukaryota</taxon>
        <taxon>Metazoa</taxon>
        <taxon>Ecdysozoa</taxon>
        <taxon>Arthropoda</taxon>
        <taxon>Hexapoda</taxon>
        <taxon>Insecta</taxon>
        <taxon>Pterygota</taxon>
        <taxon>Neoptera</taxon>
        <taxon>Endopterygota</taxon>
        <taxon>Coleoptera</taxon>
        <taxon>Polyphaga</taxon>
        <taxon>Cucujiformia</taxon>
        <taxon>Curculionidae</taxon>
        <taxon>Scolytinae</taxon>
        <taxon>Hypothenemus</taxon>
    </lineage>
</organism>
<keyword evidence="5 7" id="KW-1133">Transmembrane helix</keyword>
<evidence type="ECO:0000256" key="1">
    <source>
        <dbReference type="ARBA" id="ARBA00004141"/>
    </source>
</evidence>
<dbReference type="SUPFAM" id="SSF103473">
    <property type="entry name" value="MFS general substrate transporter"/>
    <property type="match status" value="1"/>
</dbReference>
<feature type="transmembrane region" description="Helical" evidence="7">
    <location>
        <begin position="26"/>
        <end position="50"/>
    </location>
</feature>
<feature type="transmembrane region" description="Helical" evidence="7">
    <location>
        <begin position="383"/>
        <end position="402"/>
    </location>
</feature>
<dbReference type="AlphaFoldDB" id="A0ABD1F2W4"/>
<feature type="transmembrane region" description="Helical" evidence="7">
    <location>
        <begin position="345"/>
        <end position="363"/>
    </location>
</feature>
<protein>
    <submittedName>
        <fullName evidence="8">Uncharacterized protein</fullName>
    </submittedName>
</protein>
<reference evidence="8 9" key="1">
    <citation type="submission" date="2024-05" db="EMBL/GenBank/DDBJ databases">
        <title>Genetic variation in Jamaican populations of the coffee berry borer (Hypothenemus hampei).</title>
        <authorList>
            <person name="Errbii M."/>
            <person name="Myrie A."/>
        </authorList>
    </citation>
    <scope>NUCLEOTIDE SEQUENCE [LARGE SCALE GENOMIC DNA]</scope>
    <source>
        <strain evidence="8">JA-Hopewell-2020-01-JO</strain>
        <tissue evidence="8">Whole body</tissue>
    </source>
</reference>
<dbReference type="InterPro" id="IPR036259">
    <property type="entry name" value="MFS_trans_sf"/>
</dbReference>
<dbReference type="PANTHER" id="PTHR10332:SF88">
    <property type="entry name" value="EQUILIBRATIVE NUCLEOSIDE TRANSPORTER 1, ISOFORM A"/>
    <property type="match status" value="1"/>
</dbReference>
<keyword evidence="9" id="KW-1185">Reference proteome</keyword>
<feature type="transmembrane region" description="Helical" evidence="7">
    <location>
        <begin position="133"/>
        <end position="155"/>
    </location>
</feature>
<keyword evidence="3" id="KW-0813">Transport</keyword>
<gene>
    <name evidence="8" type="ORF">ABEB36_004309</name>
</gene>
<evidence type="ECO:0000256" key="3">
    <source>
        <dbReference type="ARBA" id="ARBA00022448"/>
    </source>
</evidence>
<sequence length="443" mass="50616">MYNNIYNEEKVSNFSLPKDKYSICRLLFFLLGVCMYLPLTFLSGANNFWLHKFRNVTDTTNSAENRTTLQINYSSVNLSVSTVCNLVFGVFNITLSHRIKILHRVFVGLIIETFVFFIYTISVEINTDNVQLLYFIFVIASYGVLSATNTVVISAGNNYFTRFPVAYMYITQLGQGSAGLIGNLLNIFSISVFHSDIEKATLLYFIIGSVIYLSTVILFSIERRTEFFQHWSHAVREETDKKWHSIKEIKNVIYKIRDLLIILGIILINLITTNVSVMPLVVSELDDTDSVWASKLIFLNWLCFSFISTLLETYFSPVLTYLLYNVCNLIGRLVCVGVKNKLSETTYFRILNLGLIVVVPFIWLCNAQPKHHIPLLFPHDYQYAILMVVNGLLSGFALLYALDLIKLKTDKSNSDLAFTFYGFYINIIEAVLSPIGILLVNFL</sequence>
<dbReference type="GO" id="GO:0016020">
    <property type="term" value="C:membrane"/>
    <property type="evidence" value="ECO:0007669"/>
    <property type="project" value="UniProtKB-SubCell"/>
</dbReference>
<evidence type="ECO:0000313" key="9">
    <source>
        <dbReference type="Proteomes" id="UP001566132"/>
    </source>
</evidence>
<feature type="transmembrane region" description="Helical" evidence="7">
    <location>
        <begin position="423"/>
        <end position="442"/>
    </location>
</feature>
<keyword evidence="4 7" id="KW-0812">Transmembrane</keyword>
<accession>A0ABD1F2W4</accession>
<name>A0ABD1F2W4_HYPHA</name>
<evidence type="ECO:0000256" key="7">
    <source>
        <dbReference type="SAM" id="Phobius"/>
    </source>
</evidence>
<dbReference type="GO" id="GO:0015858">
    <property type="term" value="P:nucleoside transport"/>
    <property type="evidence" value="ECO:0007669"/>
    <property type="project" value="UniProtKB-ARBA"/>
</dbReference>
<feature type="transmembrane region" description="Helical" evidence="7">
    <location>
        <begin position="298"/>
        <end position="324"/>
    </location>
</feature>
<evidence type="ECO:0000256" key="5">
    <source>
        <dbReference type="ARBA" id="ARBA00022989"/>
    </source>
</evidence>